<dbReference type="Pfam" id="PF00566">
    <property type="entry name" value="RabGAP-TBC"/>
    <property type="match status" value="1"/>
</dbReference>
<gene>
    <name evidence="6" type="ORF">EW145_g2821</name>
</gene>
<feature type="compositionally biased region" description="Acidic residues" evidence="2">
    <location>
        <begin position="1401"/>
        <end position="1418"/>
    </location>
</feature>
<evidence type="ECO:0000256" key="1">
    <source>
        <dbReference type="ARBA" id="ARBA00022837"/>
    </source>
</evidence>
<evidence type="ECO:0000313" key="7">
    <source>
        <dbReference type="Proteomes" id="UP000308199"/>
    </source>
</evidence>
<dbReference type="Gene3D" id="1.10.8.270">
    <property type="entry name" value="putative rabgap domain of human tbc1 domain family member 14 like domains"/>
    <property type="match status" value="1"/>
</dbReference>
<dbReference type="FunFam" id="1.10.8.270:FF:000015">
    <property type="entry name" value="GTPase activating protein (Gyp2)"/>
    <property type="match status" value="1"/>
</dbReference>
<dbReference type="GO" id="GO:0005509">
    <property type="term" value="F:calcium ion binding"/>
    <property type="evidence" value="ECO:0007669"/>
    <property type="project" value="InterPro"/>
</dbReference>
<evidence type="ECO:0000259" key="4">
    <source>
        <dbReference type="PROSITE" id="PS50086"/>
    </source>
</evidence>
<feature type="region of interest" description="Disordered" evidence="2">
    <location>
        <begin position="163"/>
        <end position="217"/>
    </location>
</feature>
<keyword evidence="3" id="KW-0472">Membrane</keyword>
<dbReference type="PROSITE" id="PS00018">
    <property type="entry name" value="EF_HAND_1"/>
    <property type="match status" value="1"/>
</dbReference>
<dbReference type="EMBL" id="SGPK01000107">
    <property type="protein sequence ID" value="THH08250.1"/>
    <property type="molecule type" value="Genomic_DNA"/>
</dbReference>
<dbReference type="OrthoDB" id="17687at2759"/>
<dbReference type="SUPFAM" id="SSF47473">
    <property type="entry name" value="EF-hand"/>
    <property type="match status" value="1"/>
</dbReference>
<name>A0A4S4LEV5_9AGAM</name>
<accession>A0A4S4LEV5</accession>
<dbReference type="PANTHER" id="PTHR47219">
    <property type="entry name" value="RAB GTPASE-ACTIVATING PROTEIN 1-LIKE"/>
    <property type="match status" value="1"/>
</dbReference>
<protein>
    <recommendedName>
        <fullName evidence="8">Rab-GAP TBC domain-containing protein</fullName>
    </recommendedName>
</protein>
<comment type="caution">
    <text evidence="6">The sequence shown here is derived from an EMBL/GenBank/DDBJ whole genome shotgun (WGS) entry which is preliminary data.</text>
</comment>
<reference evidence="6 7" key="1">
    <citation type="submission" date="2019-02" db="EMBL/GenBank/DDBJ databases">
        <title>Genome sequencing of the rare red list fungi Phellinidium pouzarii.</title>
        <authorList>
            <person name="Buettner E."/>
            <person name="Kellner H."/>
        </authorList>
    </citation>
    <scope>NUCLEOTIDE SEQUENCE [LARGE SCALE GENOMIC DNA]</scope>
    <source>
        <strain evidence="6 7">DSM 108285</strain>
    </source>
</reference>
<dbReference type="Proteomes" id="UP000308199">
    <property type="component" value="Unassembled WGS sequence"/>
</dbReference>
<keyword evidence="3" id="KW-1133">Transmembrane helix</keyword>
<keyword evidence="7" id="KW-1185">Reference proteome</keyword>
<dbReference type="PROSITE" id="PS50086">
    <property type="entry name" value="TBC_RABGAP"/>
    <property type="match status" value="1"/>
</dbReference>
<dbReference type="GO" id="GO:0005096">
    <property type="term" value="F:GTPase activator activity"/>
    <property type="evidence" value="ECO:0007669"/>
    <property type="project" value="TreeGrafter"/>
</dbReference>
<evidence type="ECO:0000256" key="3">
    <source>
        <dbReference type="SAM" id="Phobius"/>
    </source>
</evidence>
<dbReference type="Gene3D" id="1.10.238.10">
    <property type="entry name" value="EF-hand"/>
    <property type="match status" value="1"/>
</dbReference>
<evidence type="ECO:0000256" key="2">
    <source>
        <dbReference type="SAM" id="MobiDB-lite"/>
    </source>
</evidence>
<feature type="domain" description="Rab-GAP TBC" evidence="4">
    <location>
        <begin position="730"/>
        <end position="918"/>
    </location>
</feature>
<feature type="compositionally biased region" description="Polar residues" evidence="2">
    <location>
        <begin position="308"/>
        <end position="327"/>
    </location>
</feature>
<dbReference type="InterPro" id="IPR050302">
    <property type="entry name" value="Rab_GAP_TBC_domain"/>
</dbReference>
<dbReference type="InterPro" id="IPR011992">
    <property type="entry name" value="EF-hand-dom_pair"/>
</dbReference>
<evidence type="ECO:0000259" key="5">
    <source>
        <dbReference type="PROSITE" id="PS50222"/>
    </source>
</evidence>
<feature type="compositionally biased region" description="Acidic residues" evidence="2">
    <location>
        <begin position="290"/>
        <end position="307"/>
    </location>
</feature>
<dbReference type="Gene3D" id="1.10.472.80">
    <property type="entry name" value="Ypt/Rab-GAP domain of gyp1p, domain 3"/>
    <property type="match status" value="1"/>
</dbReference>
<dbReference type="PANTHER" id="PTHR47219:SF20">
    <property type="entry name" value="TBC1 DOMAIN FAMILY MEMBER 2B"/>
    <property type="match status" value="1"/>
</dbReference>
<dbReference type="InterPro" id="IPR002048">
    <property type="entry name" value="EF_hand_dom"/>
</dbReference>
<sequence length="1471" mass="163308">MSFPFSFRLSVPGISNPFSSCLPPPGPALIQSETNRIEKQPPEAASANINAWALPAPVYRHRPSPGPAPPPLVRKRGWVPASAEPSRPAIVSASSSGFLNTSPMYTELAAAQHEEESNEEVVVDLPPSKRRKGITGSVISSAFSAALVGAAVGLTVYRMWRDRGKEPEQQPPPPYEEEWVSTRRPLTPPEPGPAQLGPQDLQRGRTNPSSHKRQAGNVRLRHKTVRRTVRATRDVVPKKSTPQIERHFLQEDVEPDDSKDEMDWIGDKLAQLIEEGKRALGKEIVIASEAPEDEIDDGSENWVEDEPQASTSFVSYPSRSTGFSSPSKRAHHTGSHSVSVTSPGRPTFALHSCFNSDGMLSASLPSTPDQSMSFAPESDMAASFSPSLRNTENEWSSPHIQESMERARAAYRQKRGLQGTVFVFDIHVPLSFAMITVTLLANQMKQLVLSPINIFSRSLRDAATLGIAACDSRTTLAALRLNVDSTRMATISTQLRKFKEPTRDDLMRLFFALPPDVEKKKTPPCSTSKRSTVPPPAVLDVRVARSQVCALHNPAMHCTPRRAAQHPHRGLCAQPARLARDEDPAICVVHADMQIVQLTALRPTADLFCAYLREALKTQLQRGQMKAMKVFVRTCYSEELLAAGAVDAEHEKAAAADVAPGTIENGEADPALGTGKEFHGGLGLKFKFPGDPKKLREASKIRLWTAYLRAHGRNLSLLRYPQFTRLVQVGLPNRLRGEIWETLSGSIYLRFANPGLYHQILADNKDKTTTSIDDIEKDLHRSLPEYSAYQSEEGITTLRRVLTAYSFRNPELGYCQAMNILAAAILIYMSEEQAFWLLEVLCDRLLPGYYSPSMHGTLLDQRVFESLVQKCLPTIHDHFQVVDVQLSVASLPWFLSLYINSMPMIFAFRIVDCFFCMGPKVLFQVGLAILKINGEALLEIQDDGGFISLMREYFASLGESAHPESSDPRTRSITRFQELLLVSFREFSVITDETIQSERRRFRGEVVQSIESFAKRSALRSLKRSGRFNKIQLGLIYDALFKAICIVPAVMDDNAPAMLLATGMSEDQQKQETRIGLRTFKLFLSEICTWARDDKIISNGFQERMDREVAEHEIIDRLFYFWDTSCRGSLSLQDIVDGLDGVMFNDLMDNIEWFFNLHDNDKDGSLTKDELLKLSESLLFIFRFEIGDAYLGAISRFMTNAFEYGDALLPRVEGEDELVSPKLGNNQPYLNLATFRMVVLADEILESFFEADLSASFQLDGVSVEVPLPQSNSGFLGGLFSSIVNDDSKRIFNRFTDEIGKTIGKHQVSHKPSIGRQMQLQEPKARESLLTPSMRRSTSRSSLTTTQTASTSTGLSASTSAPSSLSFAEKPLPAPLSPLPQITAANAALLERTAFAIDDAKGDDEEEEDDTFGIGGDDDDQVMDEVDAFLEAHDSGLTAADQELAKGWVYSMKKDIILTQISDLAKAPPMK</sequence>
<keyword evidence="1" id="KW-0106">Calcium</keyword>
<dbReference type="GO" id="GO:0031267">
    <property type="term" value="F:small GTPase binding"/>
    <property type="evidence" value="ECO:0007669"/>
    <property type="project" value="TreeGrafter"/>
</dbReference>
<feature type="transmembrane region" description="Helical" evidence="3">
    <location>
        <begin position="138"/>
        <end position="157"/>
    </location>
</feature>
<feature type="region of interest" description="Disordered" evidence="2">
    <location>
        <begin position="289"/>
        <end position="343"/>
    </location>
</feature>
<dbReference type="PROSITE" id="PS50222">
    <property type="entry name" value="EF_HAND_2"/>
    <property type="match status" value="1"/>
</dbReference>
<dbReference type="InterPro" id="IPR018247">
    <property type="entry name" value="EF_Hand_1_Ca_BS"/>
</dbReference>
<dbReference type="FunFam" id="1.10.472.80:FF:000051">
    <property type="entry name" value="Probable MDR1-Mac1p interacting protein"/>
    <property type="match status" value="1"/>
</dbReference>
<evidence type="ECO:0008006" key="8">
    <source>
        <dbReference type="Google" id="ProtNLM"/>
    </source>
</evidence>
<feature type="region of interest" description="Disordered" evidence="2">
    <location>
        <begin position="1397"/>
        <end position="1418"/>
    </location>
</feature>
<proteinExistence type="predicted"/>
<dbReference type="SMART" id="SM00164">
    <property type="entry name" value="TBC"/>
    <property type="match status" value="1"/>
</dbReference>
<feature type="region of interest" description="Disordered" evidence="2">
    <location>
        <begin position="1306"/>
        <end position="1366"/>
    </location>
</feature>
<feature type="compositionally biased region" description="Low complexity" evidence="2">
    <location>
        <begin position="1328"/>
        <end position="1366"/>
    </location>
</feature>
<dbReference type="InterPro" id="IPR000195">
    <property type="entry name" value="Rab-GAP-TBC_dom"/>
</dbReference>
<dbReference type="InterPro" id="IPR035969">
    <property type="entry name" value="Rab-GAP_TBC_sf"/>
</dbReference>
<feature type="transmembrane region" description="Helical" evidence="3">
    <location>
        <begin position="421"/>
        <end position="441"/>
    </location>
</feature>
<evidence type="ECO:0000313" key="6">
    <source>
        <dbReference type="EMBL" id="THH08250.1"/>
    </source>
</evidence>
<organism evidence="6 7">
    <name type="scientific">Phellinidium pouzarii</name>
    <dbReference type="NCBI Taxonomy" id="167371"/>
    <lineage>
        <taxon>Eukaryota</taxon>
        <taxon>Fungi</taxon>
        <taxon>Dikarya</taxon>
        <taxon>Basidiomycota</taxon>
        <taxon>Agaricomycotina</taxon>
        <taxon>Agaricomycetes</taxon>
        <taxon>Hymenochaetales</taxon>
        <taxon>Hymenochaetaceae</taxon>
        <taxon>Phellinidium</taxon>
    </lineage>
</organism>
<keyword evidence="3" id="KW-0812">Transmembrane</keyword>
<feature type="domain" description="EF-hand" evidence="5">
    <location>
        <begin position="1146"/>
        <end position="1181"/>
    </location>
</feature>
<dbReference type="SUPFAM" id="SSF47923">
    <property type="entry name" value="Ypt/Rab-GAP domain of gyp1p"/>
    <property type="match status" value="2"/>
</dbReference>